<evidence type="ECO:0000313" key="5">
    <source>
        <dbReference type="EMBL" id="GAT62731.1"/>
    </source>
</evidence>
<comment type="similarity">
    <text evidence="3">Belongs to the class-I pyridoxal-phosphate-dependent aminotransferase family.</text>
</comment>
<evidence type="ECO:0000313" key="6">
    <source>
        <dbReference type="Proteomes" id="UP000076586"/>
    </source>
</evidence>
<dbReference type="OrthoDB" id="9813880at2"/>
<dbReference type="EC" id="2.6.1.-" evidence="3"/>
<evidence type="ECO:0000259" key="4">
    <source>
        <dbReference type="Pfam" id="PF00155"/>
    </source>
</evidence>
<keyword evidence="6" id="KW-1185">Reference proteome</keyword>
<dbReference type="InterPro" id="IPR015422">
    <property type="entry name" value="PyrdxlP-dep_Trfase_small"/>
</dbReference>
<reference evidence="6" key="2">
    <citation type="journal article" date="2017" name="Genome Announc.">
        <title>Draft genome sequence of Paludibacter jiangxiensis NM7(T), a propionate-producing fermentative bacterium.</title>
        <authorList>
            <person name="Qiu Y.-L."/>
            <person name="Tourlousse D.M."/>
            <person name="Matsuura N."/>
            <person name="Ohashi A."/>
            <person name="Sekiguchi Y."/>
        </authorList>
    </citation>
    <scope>NUCLEOTIDE SEQUENCE [LARGE SCALE GENOMIC DNA]</scope>
    <source>
        <strain evidence="6">NM7</strain>
    </source>
</reference>
<dbReference type="GO" id="GO:0030170">
    <property type="term" value="F:pyridoxal phosphate binding"/>
    <property type="evidence" value="ECO:0007669"/>
    <property type="project" value="InterPro"/>
</dbReference>
<keyword evidence="2" id="KW-0663">Pyridoxal phosphate</keyword>
<evidence type="ECO:0000256" key="3">
    <source>
        <dbReference type="RuleBase" id="RU000481"/>
    </source>
</evidence>
<dbReference type="SUPFAM" id="SSF53383">
    <property type="entry name" value="PLP-dependent transferases"/>
    <property type="match status" value="1"/>
</dbReference>
<name>A0A170ZJH6_9BACT</name>
<sequence length="372" mass="42728">MFTKKKLKINRHLFYETSHSPSLVDIVGEKMLSKVTDFCFIANPYFPDKRLTKKLQERLPMLMKSYPSSNPRLSQEHLAKVLHVKPEQLLIGNGASELITIIQKEFIDDFAIPVPTFSEYTDKLKKQECAHLFQLPPEKNYQLDLDEYASWIDERGITSALIINPGNPTGQLLSLNDMIVFLNRMQHLRLIIVDESFMDFVAEDIPSLLPHVKHHPNVIIVRSMSKHCGVPGLRLGYCCTANMELLKRLRGLTPVWNINTIAEYFVSQLPATDAQYQKARLRVIKDVRYLYNELKNLDGFFAYPTGSNFVLIKILHGMTATELQHKLLEEYHLYVRDCSNKTGMDNLHIRVASQGMAKDKLLIAALKEISEQ</sequence>
<dbReference type="RefSeq" id="WP_068703305.1">
    <property type="nucleotide sequence ID" value="NZ_BDCR01000003.1"/>
</dbReference>
<reference evidence="6" key="1">
    <citation type="submission" date="2016-04" db="EMBL/GenBank/DDBJ databases">
        <title>Draft genome sequence of Paludibacter jiangxiensis strain NM7.</title>
        <authorList>
            <person name="Qiu Y."/>
            <person name="Matsuura N."/>
            <person name="Ohashi A."/>
            <person name="Tourlousse M.D."/>
            <person name="Sekiguchi Y."/>
        </authorList>
    </citation>
    <scope>NUCLEOTIDE SEQUENCE [LARGE SCALE GENOMIC DNA]</scope>
    <source>
        <strain evidence="6">NM7</strain>
    </source>
</reference>
<keyword evidence="3 5" id="KW-0808">Transferase</keyword>
<dbReference type="InterPro" id="IPR015424">
    <property type="entry name" value="PyrdxlP-dep_Trfase"/>
</dbReference>
<keyword evidence="3 5" id="KW-0032">Aminotransferase</keyword>
<proteinExistence type="inferred from homology"/>
<organism evidence="5 6">
    <name type="scientific">Paludibacter jiangxiensis</name>
    <dbReference type="NCBI Taxonomy" id="681398"/>
    <lineage>
        <taxon>Bacteria</taxon>
        <taxon>Pseudomonadati</taxon>
        <taxon>Bacteroidota</taxon>
        <taxon>Bacteroidia</taxon>
        <taxon>Bacteroidales</taxon>
        <taxon>Paludibacteraceae</taxon>
        <taxon>Paludibacter</taxon>
    </lineage>
</organism>
<dbReference type="PANTHER" id="PTHR42885">
    <property type="entry name" value="HISTIDINOL-PHOSPHATE AMINOTRANSFERASE-RELATED"/>
    <property type="match status" value="1"/>
</dbReference>
<gene>
    <name evidence="5" type="ORF">PJIAN_334</name>
</gene>
<protein>
    <recommendedName>
        <fullName evidence="3">Aminotransferase</fullName>
        <ecNumber evidence="3">2.6.1.-</ecNumber>
    </recommendedName>
</protein>
<dbReference type="InterPro" id="IPR004839">
    <property type="entry name" value="Aminotransferase_I/II_large"/>
</dbReference>
<dbReference type="Gene3D" id="3.40.640.10">
    <property type="entry name" value="Type I PLP-dependent aspartate aminotransferase-like (Major domain)"/>
    <property type="match status" value="1"/>
</dbReference>
<dbReference type="Proteomes" id="UP000076586">
    <property type="component" value="Unassembled WGS sequence"/>
</dbReference>
<dbReference type="EMBL" id="BDCR01000003">
    <property type="protein sequence ID" value="GAT62731.1"/>
    <property type="molecule type" value="Genomic_DNA"/>
</dbReference>
<evidence type="ECO:0000256" key="1">
    <source>
        <dbReference type="ARBA" id="ARBA00001933"/>
    </source>
</evidence>
<dbReference type="PROSITE" id="PS00105">
    <property type="entry name" value="AA_TRANSFER_CLASS_1"/>
    <property type="match status" value="1"/>
</dbReference>
<dbReference type="STRING" id="681398.PJIAN_334"/>
<comment type="cofactor">
    <cofactor evidence="1 3">
        <name>pyridoxal 5'-phosphate</name>
        <dbReference type="ChEBI" id="CHEBI:597326"/>
    </cofactor>
</comment>
<accession>A0A170ZJH6</accession>
<feature type="domain" description="Aminotransferase class I/classII large" evidence="4">
    <location>
        <begin position="42"/>
        <end position="351"/>
    </location>
</feature>
<dbReference type="InterPro" id="IPR015421">
    <property type="entry name" value="PyrdxlP-dep_Trfase_major"/>
</dbReference>
<dbReference type="Gene3D" id="3.90.1150.10">
    <property type="entry name" value="Aspartate Aminotransferase, domain 1"/>
    <property type="match status" value="1"/>
</dbReference>
<comment type="caution">
    <text evidence="5">The sequence shown here is derived from an EMBL/GenBank/DDBJ whole genome shotgun (WGS) entry which is preliminary data.</text>
</comment>
<dbReference type="Pfam" id="PF00155">
    <property type="entry name" value="Aminotran_1_2"/>
    <property type="match status" value="1"/>
</dbReference>
<dbReference type="CDD" id="cd00609">
    <property type="entry name" value="AAT_like"/>
    <property type="match status" value="1"/>
</dbReference>
<dbReference type="PANTHER" id="PTHR42885:SF1">
    <property type="entry name" value="THREONINE-PHOSPHATE DECARBOXYLASE"/>
    <property type="match status" value="1"/>
</dbReference>
<dbReference type="GO" id="GO:0008483">
    <property type="term" value="F:transaminase activity"/>
    <property type="evidence" value="ECO:0007669"/>
    <property type="project" value="UniProtKB-KW"/>
</dbReference>
<dbReference type="InterPro" id="IPR004838">
    <property type="entry name" value="NHTrfase_class1_PyrdxlP-BS"/>
</dbReference>
<evidence type="ECO:0000256" key="2">
    <source>
        <dbReference type="ARBA" id="ARBA00022898"/>
    </source>
</evidence>
<dbReference type="AlphaFoldDB" id="A0A170ZJH6"/>